<dbReference type="FunFam" id="3.10.290.10:FF:000003">
    <property type="entry name" value="Pseudouridine synthase"/>
    <property type="match status" value="1"/>
</dbReference>
<dbReference type="SMART" id="SM00363">
    <property type="entry name" value="S4"/>
    <property type="match status" value="1"/>
</dbReference>
<feature type="domain" description="RNA-binding S4" evidence="6">
    <location>
        <begin position="1"/>
        <end position="59"/>
    </location>
</feature>
<dbReference type="Pfam" id="PF01479">
    <property type="entry name" value="S4"/>
    <property type="match status" value="1"/>
</dbReference>
<organism evidence="7 8">
    <name type="scientific">Staphylococcus pragensis</name>
    <dbReference type="NCBI Taxonomy" id="1611836"/>
    <lineage>
        <taxon>Bacteria</taxon>
        <taxon>Bacillati</taxon>
        <taxon>Bacillota</taxon>
        <taxon>Bacilli</taxon>
        <taxon>Bacillales</taxon>
        <taxon>Staphylococcaceae</taxon>
        <taxon>Staphylococcus</taxon>
    </lineage>
</organism>
<dbReference type="RefSeq" id="WP_126566113.1">
    <property type="nucleotide sequence ID" value="NZ_BMCY01000001.1"/>
</dbReference>
<dbReference type="Gene3D" id="3.10.290.10">
    <property type="entry name" value="RNA-binding S4 domain"/>
    <property type="match status" value="1"/>
</dbReference>
<name>A0A4Z1BT12_9STAP</name>
<dbReference type="GO" id="GO:0005829">
    <property type="term" value="C:cytosol"/>
    <property type="evidence" value="ECO:0007669"/>
    <property type="project" value="UniProtKB-ARBA"/>
</dbReference>
<dbReference type="SUPFAM" id="SSF55120">
    <property type="entry name" value="Pseudouridine synthase"/>
    <property type="match status" value="1"/>
</dbReference>
<sequence>MRLDKFLANMGVGTRTEVKQLLKKGNIEVNQKVEKSPKIQINPNQDEISVNGEKIDYIDNIYIMLNKPKGYISATHDDSAQTVIDLVPEYQHLSIFPVGRLDKDTEGLLLITNDGQFNHNLMSPAKHVSKTYEVVSKFPIKESDILAFEKGIELSDGPVKPAQLIKVSDTTSHVTIYEGKYHQVKRMFHAIENEVLELKRLKIANLAIDGNLQSGEYRLLTDEELQLLQQ</sequence>
<dbReference type="PANTHER" id="PTHR47683">
    <property type="entry name" value="PSEUDOURIDINE SYNTHASE FAMILY PROTEIN-RELATED"/>
    <property type="match status" value="1"/>
</dbReference>
<keyword evidence="2 4" id="KW-0694">RNA-binding</keyword>
<dbReference type="EMBL" id="SRPJ01000001">
    <property type="protein sequence ID" value="TGN29060.1"/>
    <property type="molecule type" value="Genomic_DNA"/>
</dbReference>
<dbReference type="GO" id="GO:0003723">
    <property type="term" value="F:RNA binding"/>
    <property type="evidence" value="ECO:0007669"/>
    <property type="project" value="UniProtKB-KW"/>
</dbReference>
<dbReference type="Gene3D" id="3.30.70.1560">
    <property type="entry name" value="Alpha-L RNA-binding motif"/>
    <property type="match status" value="1"/>
</dbReference>
<evidence type="ECO:0000313" key="8">
    <source>
        <dbReference type="Proteomes" id="UP000297459"/>
    </source>
</evidence>
<dbReference type="EC" id="5.4.99.-" evidence="5"/>
<dbReference type="InterPro" id="IPR002942">
    <property type="entry name" value="S4_RNA-bd"/>
</dbReference>
<evidence type="ECO:0000313" key="7">
    <source>
        <dbReference type="EMBL" id="TGN29060.1"/>
    </source>
</evidence>
<dbReference type="CDD" id="cd02553">
    <property type="entry name" value="PseudoU_synth_RsuA"/>
    <property type="match status" value="1"/>
</dbReference>
<dbReference type="PROSITE" id="PS01149">
    <property type="entry name" value="PSI_RSU"/>
    <property type="match status" value="1"/>
</dbReference>
<proteinExistence type="inferred from homology"/>
<keyword evidence="8" id="KW-1185">Reference proteome</keyword>
<dbReference type="AlphaFoldDB" id="A0A4Z1BT12"/>
<accession>A0A4Z1BT12</accession>
<dbReference type="GO" id="GO:0000455">
    <property type="term" value="P:enzyme-directed rRNA pseudouridine synthesis"/>
    <property type="evidence" value="ECO:0007669"/>
    <property type="project" value="UniProtKB-ARBA"/>
</dbReference>
<dbReference type="Gene3D" id="3.30.70.580">
    <property type="entry name" value="Pseudouridine synthase I, catalytic domain, N-terminal subdomain"/>
    <property type="match status" value="1"/>
</dbReference>
<dbReference type="InterPro" id="IPR036986">
    <property type="entry name" value="S4_RNA-bd_sf"/>
</dbReference>
<gene>
    <name evidence="7" type="ORF">E2558_05285</name>
</gene>
<dbReference type="InterPro" id="IPR020094">
    <property type="entry name" value="TruA/RsuA/RluB/E/F_N"/>
</dbReference>
<evidence type="ECO:0000256" key="2">
    <source>
        <dbReference type="ARBA" id="ARBA00022884"/>
    </source>
</evidence>
<dbReference type="InterPro" id="IPR020103">
    <property type="entry name" value="PsdUridine_synth_cat_dom_sf"/>
</dbReference>
<dbReference type="Pfam" id="PF00849">
    <property type="entry name" value="PseudoU_synth_2"/>
    <property type="match status" value="1"/>
</dbReference>
<evidence type="ECO:0000259" key="6">
    <source>
        <dbReference type="SMART" id="SM00363"/>
    </source>
</evidence>
<dbReference type="InterPro" id="IPR006145">
    <property type="entry name" value="PsdUridine_synth_RsuA/RluA"/>
</dbReference>
<dbReference type="FunFam" id="3.30.70.1560:FF:000001">
    <property type="entry name" value="Pseudouridine synthase"/>
    <property type="match status" value="1"/>
</dbReference>
<reference evidence="7 8" key="1">
    <citation type="submission" date="2019-04" db="EMBL/GenBank/DDBJ databases">
        <title>Genomic characterization of Staphylococcus petrasii strains.</title>
        <authorList>
            <person name="Vrbovska V."/>
            <person name="Kovarovic V."/>
            <person name="Maslanova I."/>
            <person name="Indrakova A."/>
            <person name="Petras P."/>
            <person name="Sedo O."/>
            <person name="Svec P."/>
            <person name="Fisarova L."/>
            <person name="Sedlacek I."/>
            <person name="Doskar J."/>
            <person name="Pantucek R."/>
        </authorList>
    </citation>
    <scope>NUCLEOTIDE SEQUENCE [LARGE SCALE GENOMIC DNA]</scope>
    <source>
        <strain evidence="7 8">CCM 8529</strain>
    </source>
</reference>
<dbReference type="InterPro" id="IPR042092">
    <property type="entry name" value="PsdUridine_s_RsuA/RluB/E/F_cat"/>
</dbReference>
<keyword evidence="3 5" id="KW-0413">Isomerase</keyword>
<evidence type="ECO:0000256" key="3">
    <source>
        <dbReference type="ARBA" id="ARBA00023235"/>
    </source>
</evidence>
<dbReference type="InterPro" id="IPR018496">
    <property type="entry name" value="PsdUridine_synth_RsuA/RluB_CS"/>
</dbReference>
<dbReference type="InterPro" id="IPR050343">
    <property type="entry name" value="RsuA_PseudoU_synthase"/>
</dbReference>
<comment type="similarity">
    <text evidence="1 5">Belongs to the pseudouridine synthase RsuA family.</text>
</comment>
<dbReference type="GO" id="GO:0120159">
    <property type="term" value="F:rRNA pseudouridine synthase activity"/>
    <property type="evidence" value="ECO:0007669"/>
    <property type="project" value="UniProtKB-ARBA"/>
</dbReference>
<evidence type="ECO:0000256" key="1">
    <source>
        <dbReference type="ARBA" id="ARBA00008348"/>
    </source>
</evidence>
<dbReference type="NCBIfam" id="TIGR00093">
    <property type="entry name" value="pseudouridine synthase"/>
    <property type="match status" value="1"/>
</dbReference>
<dbReference type="SUPFAM" id="SSF55174">
    <property type="entry name" value="Alpha-L RNA-binding motif"/>
    <property type="match status" value="1"/>
</dbReference>
<dbReference type="PROSITE" id="PS50889">
    <property type="entry name" value="S4"/>
    <property type="match status" value="1"/>
</dbReference>
<dbReference type="Proteomes" id="UP000297459">
    <property type="component" value="Unassembled WGS sequence"/>
</dbReference>
<protein>
    <recommendedName>
        <fullName evidence="5">Pseudouridine synthase</fullName>
        <ecNumber evidence="5">5.4.99.-</ecNumber>
    </recommendedName>
</protein>
<evidence type="ECO:0000256" key="5">
    <source>
        <dbReference type="RuleBase" id="RU003887"/>
    </source>
</evidence>
<comment type="caution">
    <text evidence="7">The sequence shown here is derived from an EMBL/GenBank/DDBJ whole genome shotgun (WGS) entry which is preliminary data.</text>
</comment>
<dbReference type="CDD" id="cd00165">
    <property type="entry name" value="S4"/>
    <property type="match status" value="1"/>
</dbReference>
<dbReference type="InterPro" id="IPR000748">
    <property type="entry name" value="PsdUridine_synth_RsuA/RluB/E/F"/>
</dbReference>
<evidence type="ECO:0000256" key="4">
    <source>
        <dbReference type="PROSITE-ProRule" id="PRU00182"/>
    </source>
</evidence>
<dbReference type="PANTHER" id="PTHR47683:SF4">
    <property type="entry name" value="PSEUDOURIDINE SYNTHASE"/>
    <property type="match status" value="1"/>
</dbReference>